<dbReference type="PANTHER" id="PTHR39290">
    <property type="entry name" value="C3H1-TYPE DOMAIN-CONTAINING PROTEIN-RELATED"/>
    <property type="match status" value="1"/>
</dbReference>
<comment type="caution">
    <text evidence="1">The sequence shown here is derived from an EMBL/GenBank/DDBJ whole genome shotgun (WGS) entry which is preliminary data.</text>
</comment>
<dbReference type="InterPro" id="IPR029063">
    <property type="entry name" value="SAM-dependent_MTases_sf"/>
</dbReference>
<evidence type="ECO:0000313" key="2">
    <source>
        <dbReference type="Proteomes" id="UP001363622"/>
    </source>
</evidence>
<evidence type="ECO:0000313" key="1">
    <source>
        <dbReference type="EMBL" id="KAK7523317.1"/>
    </source>
</evidence>
<keyword evidence="2" id="KW-1185">Reference proteome</keyword>
<dbReference type="Proteomes" id="UP001363622">
    <property type="component" value="Unassembled WGS sequence"/>
</dbReference>
<dbReference type="PANTHER" id="PTHR39290:SF6">
    <property type="entry name" value="S-ADENOSYL-L-METHIONINE-DEPENDENT METHYLTRANSFERASES SUPERFAMILY PROTEIN"/>
    <property type="match status" value="1"/>
</dbReference>
<organism evidence="1 2">
    <name type="scientific">Phyllosticta citriasiana</name>
    <dbReference type="NCBI Taxonomy" id="595635"/>
    <lineage>
        <taxon>Eukaryota</taxon>
        <taxon>Fungi</taxon>
        <taxon>Dikarya</taxon>
        <taxon>Ascomycota</taxon>
        <taxon>Pezizomycotina</taxon>
        <taxon>Dothideomycetes</taxon>
        <taxon>Dothideomycetes incertae sedis</taxon>
        <taxon>Botryosphaeriales</taxon>
        <taxon>Phyllostictaceae</taxon>
        <taxon>Phyllosticta</taxon>
    </lineage>
</organism>
<reference evidence="1 2" key="1">
    <citation type="submission" date="2024-04" db="EMBL/GenBank/DDBJ databases">
        <title>Phyllosticta paracitricarpa is synonymous to the EU quarantine fungus P. citricarpa based on phylogenomic analyses.</title>
        <authorList>
            <consortium name="Lawrence Berkeley National Laboratory"/>
            <person name="Van Ingen-Buijs V.A."/>
            <person name="Van Westerhoven A.C."/>
            <person name="Haridas S."/>
            <person name="Skiadas P."/>
            <person name="Martin F."/>
            <person name="Groenewald J.Z."/>
            <person name="Crous P.W."/>
            <person name="Seidl M.F."/>
        </authorList>
    </citation>
    <scope>NUCLEOTIDE SEQUENCE [LARGE SCALE GENOMIC DNA]</scope>
    <source>
        <strain evidence="1 2">CBS 123371</strain>
    </source>
</reference>
<protein>
    <submittedName>
        <fullName evidence="1">Uncharacterized protein</fullName>
    </submittedName>
</protein>
<dbReference type="EMBL" id="JBBPHU010000001">
    <property type="protein sequence ID" value="KAK7523317.1"/>
    <property type="molecule type" value="Genomic_DNA"/>
</dbReference>
<proteinExistence type="predicted"/>
<accession>A0ABR1KZC1</accession>
<gene>
    <name evidence="1" type="ORF">IWZ03DRAFT_364283</name>
</gene>
<dbReference type="SUPFAM" id="SSF53335">
    <property type="entry name" value="S-adenosyl-L-methionine-dependent methyltransferases"/>
    <property type="match status" value="1"/>
</dbReference>
<name>A0ABR1KZC1_9PEZI</name>
<sequence>MPPPPKQPYTVGSPSQFDPEVFLSSWTADALLQENDLRSSVSKAFKLPPSDKYVYRAVAEVTLDQVQHAIGFGGKHGLHGWYVDEEGKQIPPPPDADIAAYTHVFSPSTSTVSALRALASNAKKDTLRAAVAAHLQSHLYLAPSSANPPITLTLPNKRKLPLPNPYYDYWAWSCHNLEWCGPVASTSQTKISHHMLPVFYHHFGCLVPTWDALSLIQQLAQHAPPQPKPKGWPGRGVLEIGSGNGYWALLLRRAGVSVAAVDNLHSEWRTMWIGDTVFVDGIQYLKQNGGARDKILLLVYPQVGADFTGKVLRAYEGDYIVVAGTQNHNGFTGFQTETIAEWMAREKKEFERVAQVPLPSFAGKDEALFVFVRRREA</sequence>